<evidence type="ECO:0000313" key="3">
    <source>
        <dbReference type="Proteomes" id="UP000290572"/>
    </source>
</evidence>
<evidence type="ECO:0000256" key="1">
    <source>
        <dbReference type="SAM" id="MobiDB-lite"/>
    </source>
</evidence>
<feature type="region of interest" description="Disordered" evidence="1">
    <location>
        <begin position="1"/>
        <end position="85"/>
    </location>
</feature>
<comment type="caution">
    <text evidence="2">The sequence shown here is derived from an EMBL/GenBank/DDBJ whole genome shotgun (WGS) entry which is preliminary data.</text>
</comment>
<reference evidence="2 3" key="1">
    <citation type="submission" date="2018-03" db="EMBL/GenBank/DDBJ databases">
        <title>Draft genome sequence of Rohu Carp (Labeo rohita).</title>
        <authorList>
            <person name="Das P."/>
            <person name="Kushwaha B."/>
            <person name="Joshi C.G."/>
            <person name="Kumar D."/>
            <person name="Nagpure N.S."/>
            <person name="Sahoo L."/>
            <person name="Das S.P."/>
            <person name="Bit A."/>
            <person name="Patnaik S."/>
            <person name="Meher P.K."/>
            <person name="Jayasankar P."/>
            <person name="Koringa P.G."/>
            <person name="Patel N.V."/>
            <person name="Hinsu A.T."/>
            <person name="Kumar R."/>
            <person name="Pandey M."/>
            <person name="Agarwal S."/>
            <person name="Srivastava S."/>
            <person name="Singh M."/>
            <person name="Iquebal M.A."/>
            <person name="Jaiswal S."/>
            <person name="Angadi U.B."/>
            <person name="Kumar N."/>
            <person name="Raza M."/>
            <person name="Shah T.M."/>
            <person name="Rai A."/>
            <person name="Jena J.K."/>
        </authorList>
    </citation>
    <scope>NUCLEOTIDE SEQUENCE [LARGE SCALE GENOMIC DNA]</scope>
    <source>
        <strain evidence="2">DASCIFA01</strain>
        <tissue evidence="2">Testis</tissue>
    </source>
</reference>
<dbReference type="EMBL" id="QBIY01000876">
    <property type="protein sequence ID" value="RXN39500.1"/>
    <property type="molecule type" value="Genomic_DNA"/>
</dbReference>
<gene>
    <name evidence="2" type="ORF">ROHU_000116</name>
</gene>
<accession>A0A498P4A2</accession>
<feature type="compositionally biased region" description="Polar residues" evidence="1">
    <location>
        <begin position="37"/>
        <end position="46"/>
    </location>
</feature>
<organism evidence="2 3">
    <name type="scientific">Labeo rohita</name>
    <name type="common">Indian major carp</name>
    <name type="synonym">Cyprinus rohita</name>
    <dbReference type="NCBI Taxonomy" id="84645"/>
    <lineage>
        <taxon>Eukaryota</taxon>
        <taxon>Metazoa</taxon>
        <taxon>Chordata</taxon>
        <taxon>Craniata</taxon>
        <taxon>Vertebrata</taxon>
        <taxon>Euteleostomi</taxon>
        <taxon>Actinopterygii</taxon>
        <taxon>Neopterygii</taxon>
        <taxon>Teleostei</taxon>
        <taxon>Ostariophysi</taxon>
        <taxon>Cypriniformes</taxon>
        <taxon>Cyprinidae</taxon>
        <taxon>Labeoninae</taxon>
        <taxon>Labeonini</taxon>
        <taxon>Labeo</taxon>
    </lineage>
</organism>
<evidence type="ECO:0000313" key="2">
    <source>
        <dbReference type="EMBL" id="RXN39500.1"/>
    </source>
</evidence>
<proteinExistence type="predicted"/>
<protein>
    <submittedName>
        <fullName evidence="2">Uncharacterized protein</fullName>
    </submittedName>
</protein>
<name>A0A498P4A2_LABRO</name>
<keyword evidence="3" id="KW-1185">Reference proteome</keyword>
<dbReference type="AlphaFoldDB" id="A0A498P4A2"/>
<dbReference type="Proteomes" id="UP000290572">
    <property type="component" value="Unassembled WGS sequence"/>
</dbReference>
<sequence length="85" mass="8523">MSRIRRKVKQQAAVSASGIGKDGLPASGKGVRKANPPQGSAHSNASGPYLGFTAEMGQPPNFTCPVASGPRNVPGLSGVLAGAHD</sequence>